<dbReference type="Proteomes" id="UP001165080">
    <property type="component" value="Unassembled WGS sequence"/>
</dbReference>
<gene>
    <name evidence="4" type="primary">PLESTB002290</name>
    <name evidence="4" type="ORF">PLESTB_001506900</name>
</gene>
<dbReference type="PANTHER" id="PTHR48071">
    <property type="entry name" value="SRCR DOMAIN-CONTAINING PROTEIN"/>
    <property type="match status" value="1"/>
</dbReference>
<name>A0A9W6BWL8_9CHLO</name>
<feature type="compositionally biased region" description="Pro residues" evidence="2">
    <location>
        <begin position="35"/>
        <end position="60"/>
    </location>
</feature>
<reference evidence="4 5" key="1">
    <citation type="journal article" date="2023" name="Commun. Biol.">
        <title>Reorganization of the ancestral sex-determining regions during the evolution of trioecy in Pleodorina starrii.</title>
        <authorList>
            <person name="Takahashi K."/>
            <person name="Suzuki S."/>
            <person name="Kawai-Toyooka H."/>
            <person name="Yamamoto K."/>
            <person name="Hamaji T."/>
            <person name="Ootsuki R."/>
            <person name="Yamaguchi H."/>
            <person name="Kawachi M."/>
            <person name="Higashiyama T."/>
            <person name="Nozaki H."/>
        </authorList>
    </citation>
    <scope>NUCLEOTIDE SEQUENCE [LARGE SCALE GENOMIC DNA]</scope>
    <source>
        <strain evidence="4 5">NIES-4479</strain>
    </source>
</reference>
<feature type="region of interest" description="Disordered" evidence="2">
    <location>
        <begin position="388"/>
        <end position="441"/>
    </location>
</feature>
<proteinExistence type="predicted"/>
<organism evidence="4 5">
    <name type="scientific">Pleodorina starrii</name>
    <dbReference type="NCBI Taxonomy" id="330485"/>
    <lineage>
        <taxon>Eukaryota</taxon>
        <taxon>Viridiplantae</taxon>
        <taxon>Chlorophyta</taxon>
        <taxon>core chlorophytes</taxon>
        <taxon>Chlorophyceae</taxon>
        <taxon>CS clade</taxon>
        <taxon>Chlamydomonadales</taxon>
        <taxon>Volvocaceae</taxon>
        <taxon>Pleodorina</taxon>
    </lineage>
</organism>
<evidence type="ECO:0000256" key="2">
    <source>
        <dbReference type="SAM" id="MobiDB-lite"/>
    </source>
</evidence>
<dbReference type="AlphaFoldDB" id="A0A9W6BWL8"/>
<evidence type="ECO:0000256" key="1">
    <source>
        <dbReference type="ARBA" id="ARBA00023157"/>
    </source>
</evidence>
<feature type="domain" description="SRCR" evidence="3">
    <location>
        <begin position="98"/>
        <end position="234"/>
    </location>
</feature>
<sequence>MLSLVSPSSEAIAAAGRVCSLHKLRVARRCSKQYIPPPPAPPPPSPPPPSPAPLDQPPAVPGSASLSPQQPPAVPSPPSPPTPPSPSYPYACTEAGALRLVDGPNAYAGRLEVCYNACGRLLSDNKKLCGLVPAGVWGTVCNTNWDDVLSQMACRQITGSPSAYGVVMTSFSASSSFPRFQPAGGLVAKWLDPLNFRSLCYGNESRLADCVPDEAWGRVGGSCTHLFDVGLVCWPSRSVVVSTPVLTAPPYTCSNDKEVRLVNGSSPGMGRVEVCLNGQWGAVCGGGWNSTAGWNNTAAAAVCRGLGYSGGYVNNLNPTNIAGAMCLSNIDCRPRMYGDPGVNQPATAATATVSPHLSADAFTSRPAGRTPITPAAQPSAITITHSTTEFSESAQTHKAPKTTEPTFTQSTSAAQPTAATARPTPSEAAASQPTATDPAPTPLLAAFAAAAAAATKAAPTVSSASTTAAEA</sequence>
<dbReference type="PRINTS" id="PR00258">
    <property type="entry name" value="SPERACTRCPTR"/>
</dbReference>
<evidence type="ECO:0000313" key="5">
    <source>
        <dbReference type="Proteomes" id="UP001165080"/>
    </source>
</evidence>
<dbReference type="PROSITE" id="PS50287">
    <property type="entry name" value="SRCR_2"/>
    <property type="match status" value="2"/>
</dbReference>
<feature type="domain" description="SRCR" evidence="3">
    <location>
        <begin position="259"/>
        <end position="354"/>
    </location>
</feature>
<comment type="caution">
    <text evidence="4">The sequence shown here is derived from an EMBL/GenBank/DDBJ whole genome shotgun (WGS) entry which is preliminary data.</text>
</comment>
<protein>
    <recommendedName>
        <fullName evidence="3">SRCR domain-containing protein</fullName>
    </recommendedName>
</protein>
<dbReference type="SUPFAM" id="SSF56487">
    <property type="entry name" value="SRCR-like"/>
    <property type="match status" value="2"/>
</dbReference>
<keyword evidence="5" id="KW-1185">Reference proteome</keyword>
<feature type="region of interest" description="Disordered" evidence="2">
    <location>
        <begin position="32"/>
        <end position="88"/>
    </location>
</feature>
<dbReference type="GO" id="GO:0016020">
    <property type="term" value="C:membrane"/>
    <property type="evidence" value="ECO:0007669"/>
    <property type="project" value="InterPro"/>
</dbReference>
<evidence type="ECO:0000259" key="3">
    <source>
        <dbReference type="PROSITE" id="PS50287"/>
    </source>
</evidence>
<dbReference type="Gene3D" id="3.10.250.10">
    <property type="entry name" value="SRCR-like domain"/>
    <property type="match status" value="2"/>
</dbReference>
<evidence type="ECO:0000313" key="4">
    <source>
        <dbReference type="EMBL" id="GLC59619.1"/>
    </source>
</evidence>
<dbReference type="PANTHER" id="PTHR48071:SF18">
    <property type="entry name" value="DELETED IN MALIGNANT BRAIN TUMORS 1 PROTEIN-RELATED"/>
    <property type="match status" value="1"/>
</dbReference>
<accession>A0A9W6BWL8</accession>
<dbReference type="InterPro" id="IPR036772">
    <property type="entry name" value="SRCR-like_dom_sf"/>
</dbReference>
<feature type="compositionally biased region" description="Low complexity" evidence="2">
    <location>
        <begin position="408"/>
        <end position="441"/>
    </location>
</feature>
<feature type="compositionally biased region" description="Pro residues" evidence="2">
    <location>
        <begin position="69"/>
        <end position="87"/>
    </location>
</feature>
<keyword evidence="1" id="KW-1015">Disulfide bond</keyword>
<dbReference type="Pfam" id="PF00530">
    <property type="entry name" value="SRCR"/>
    <property type="match status" value="2"/>
</dbReference>
<dbReference type="EMBL" id="BRXU01000028">
    <property type="protein sequence ID" value="GLC59619.1"/>
    <property type="molecule type" value="Genomic_DNA"/>
</dbReference>
<dbReference type="SMART" id="SM00202">
    <property type="entry name" value="SR"/>
    <property type="match status" value="2"/>
</dbReference>
<dbReference type="InterPro" id="IPR001190">
    <property type="entry name" value="SRCR"/>
</dbReference>